<keyword evidence="12 15" id="KW-0472">Membrane</keyword>
<accession>A0A6J4Q249</accession>
<evidence type="ECO:0000256" key="8">
    <source>
        <dbReference type="ARBA" id="ARBA00022801"/>
    </source>
</evidence>
<keyword evidence="18" id="KW-0121">Carboxypeptidase</keyword>
<dbReference type="GO" id="GO:0071972">
    <property type="term" value="F:peptidoglycan L,D-transpeptidase activity"/>
    <property type="evidence" value="ECO:0007669"/>
    <property type="project" value="TreeGrafter"/>
</dbReference>
<dbReference type="Gene3D" id="3.30.1390.30">
    <property type="entry name" value="Penicillin-binding protein 2a, domain 3"/>
    <property type="match status" value="1"/>
</dbReference>
<evidence type="ECO:0000256" key="12">
    <source>
        <dbReference type="ARBA" id="ARBA00023136"/>
    </source>
</evidence>
<protein>
    <submittedName>
        <fullName evidence="18">Peptidoglycan D,D-transpeptidase MrdA</fullName>
        <ecNumber evidence="18">3.4.16.4</ecNumber>
    </submittedName>
</protein>
<organism evidence="18">
    <name type="scientific">uncultured Rubrobacteraceae bacterium</name>
    <dbReference type="NCBI Taxonomy" id="349277"/>
    <lineage>
        <taxon>Bacteria</taxon>
        <taxon>Bacillati</taxon>
        <taxon>Actinomycetota</taxon>
        <taxon>Rubrobacteria</taxon>
        <taxon>Rubrobacterales</taxon>
        <taxon>Rubrobacteraceae</taxon>
        <taxon>environmental samples</taxon>
    </lineage>
</organism>
<evidence type="ECO:0000256" key="15">
    <source>
        <dbReference type="SAM" id="Phobius"/>
    </source>
</evidence>
<gene>
    <name evidence="18" type="ORF">AVDCRST_MAG80-573</name>
</gene>
<dbReference type="InterPro" id="IPR017790">
    <property type="entry name" value="Penicillin-binding_protein_2"/>
</dbReference>
<evidence type="ECO:0000256" key="7">
    <source>
        <dbReference type="ARBA" id="ARBA00022692"/>
    </source>
</evidence>
<dbReference type="GO" id="GO:0009252">
    <property type="term" value="P:peptidoglycan biosynthetic process"/>
    <property type="evidence" value="ECO:0007669"/>
    <property type="project" value="UniProtKB-KW"/>
</dbReference>
<comment type="similarity">
    <text evidence="3">Belongs to the transpeptidase family.</text>
</comment>
<keyword evidence="6" id="KW-0645">Protease</keyword>
<reference evidence="18" key="1">
    <citation type="submission" date="2020-02" db="EMBL/GenBank/DDBJ databases">
        <authorList>
            <person name="Meier V. D."/>
        </authorList>
    </citation>
    <scope>NUCLEOTIDE SEQUENCE</scope>
    <source>
        <strain evidence="18">AVDCRST_MAG80</strain>
    </source>
</reference>
<feature type="domain" description="Penicillin-binding protein dimerisation" evidence="17">
    <location>
        <begin position="81"/>
        <end position="249"/>
    </location>
</feature>
<dbReference type="InterPro" id="IPR050515">
    <property type="entry name" value="Beta-lactam/transpept"/>
</dbReference>
<evidence type="ECO:0000256" key="1">
    <source>
        <dbReference type="ARBA" id="ARBA00004167"/>
    </source>
</evidence>
<evidence type="ECO:0000256" key="11">
    <source>
        <dbReference type="ARBA" id="ARBA00022989"/>
    </source>
</evidence>
<comment type="subcellular location">
    <subcellularLocation>
        <location evidence="2">Cell membrane</location>
    </subcellularLocation>
    <subcellularLocation>
        <location evidence="1">Membrane</location>
        <topology evidence="1">Single-pass membrane protein</topology>
    </subcellularLocation>
</comment>
<keyword evidence="5" id="KW-0997">Cell inner membrane</keyword>
<dbReference type="InterPro" id="IPR001460">
    <property type="entry name" value="PCN-bd_Tpept"/>
</dbReference>
<dbReference type="Pfam" id="PF03717">
    <property type="entry name" value="PBP_dimer"/>
    <property type="match status" value="1"/>
</dbReference>
<evidence type="ECO:0000256" key="9">
    <source>
        <dbReference type="ARBA" id="ARBA00022960"/>
    </source>
</evidence>
<feature type="region of interest" description="Disordered" evidence="14">
    <location>
        <begin position="672"/>
        <end position="719"/>
    </location>
</feature>
<dbReference type="GO" id="GO:0071555">
    <property type="term" value="P:cell wall organization"/>
    <property type="evidence" value="ECO:0007669"/>
    <property type="project" value="UniProtKB-KW"/>
</dbReference>
<keyword evidence="8 18" id="KW-0378">Hydrolase</keyword>
<dbReference type="GO" id="GO:0005886">
    <property type="term" value="C:plasma membrane"/>
    <property type="evidence" value="ECO:0007669"/>
    <property type="project" value="UniProtKB-SubCell"/>
</dbReference>
<feature type="domain" description="Penicillin-binding protein transpeptidase" evidence="16">
    <location>
        <begin position="316"/>
        <end position="669"/>
    </location>
</feature>
<keyword evidence="10" id="KW-0573">Peptidoglycan synthesis</keyword>
<keyword evidence="13" id="KW-0961">Cell wall biogenesis/degradation</keyword>
<dbReference type="GO" id="GO:0008658">
    <property type="term" value="F:penicillin binding"/>
    <property type="evidence" value="ECO:0007669"/>
    <property type="project" value="InterPro"/>
</dbReference>
<dbReference type="PANTHER" id="PTHR30627:SF2">
    <property type="entry name" value="PEPTIDOGLYCAN D,D-TRANSPEPTIDASE MRDA"/>
    <property type="match status" value="1"/>
</dbReference>
<dbReference type="Gene3D" id="3.90.1310.10">
    <property type="entry name" value="Penicillin-binding protein 2a (Domain 2)"/>
    <property type="match status" value="1"/>
</dbReference>
<dbReference type="PANTHER" id="PTHR30627">
    <property type="entry name" value="PEPTIDOGLYCAN D,D-TRANSPEPTIDASE"/>
    <property type="match status" value="1"/>
</dbReference>
<dbReference type="GO" id="GO:0009002">
    <property type="term" value="F:serine-type D-Ala-D-Ala carboxypeptidase activity"/>
    <property type="evidence" value="ECO:0007669"/>
    <property type="project" value="UniProtKB-EC"/>
</dbReference>
<feature type="compositionally biased region" description="Low complexity" evidence="14">
    <location>
        <begin position="708"/>
        <end position="719"/>
    </location>
</feature>
<evidence type="ECO:0000313" key="18">
    <source>
        <dbReference type="EMBL" id="CAA9430960.1"/>
    </source>
</evidence>
<dbReference type="InterPro" id="IPR036138">
    <property type="entry name" value="PBP_dimer_sf"/>
</dbReference>
<feature type="region of interest" description="Disordered" evidence="14">
    <location>
        <begin position="253"/>
        <end position="280"/>
    </location>
</feature>
<name>A0A6J4Q249_9ACTN</name>
<proteinExistence type="inferred from homology"/>
<evidence type="ECO:0000256" key="3">
    <source>
        <dbReference type="ARBA" id="ARBA00007171"/>
    </source>
</evidence>
<dbReference type="EMBL" id="CADCVC010000048">
    <property type="protein sequence ID" value="CAA9430960.1"/>
    <property type="molecule type" value="Genomic_DNA"/>
</dbReference>
<evidence type="ECO:0000259" key="17">
    <source>
        <dbReference type="Pfam" id="PF03717"/>
    </source>
</evidence>
<evidence type="ECO:0000256" key="6">
    <source>
        <dbReference type="ARBA" id="ARBA00022670"/>
    </source>
</evidence>
<dbReference type="EC" id="3.4.16.4" evidence="18"/>
<dbReference type="Pfam" id="PF00905">
    <property type="entry name" value="Transpeptidase"/>
    <property type="match status" value="1"/>
</dbReference>
<feature type="transmembrane region" description="Helical" evidence="15">
    <location>
        <begin position="38"/>
        <end position="58"/>
    </location>
</feature>
<keyword evidence="9" id="KW-0133">Cell shape</keyword>
<evidence type="ECO:0000256" key="5">
    <source>
        <dbReference type="ARBA" id="ARBA00022519"/>
    </source>
</evidence>
<evidence type="ECO:0000256" key="2">
    <source>
        <dbReference type="ARBA" id="ARBA00004236"/>
    </source>
</evidence>
<feature type="region of interest" description="Disordered" evidence="14">
    <location>
        <begin position="1"/>
        <end position="28"/>
    </location>
</feature>
<dbReference type="Gene3D" id="3.40.710.10">
    <property type="entry name" value="DD-peptidase/beta-lactamase superfamily"/>
    <property type="match status" value="1"/>
</dbReference>
<keyword evidence="11 15" id="KW-1133">Transmembrane helix</keyword>
<keyword evidence="7 15" id="KW-0812">Transmembrane</keyword>
<dbReference type="SUPFAM" id="SSF56519">
    <property type="entry name" value="Penicillin binding protein dimerisation domain"/>
    <property type="match status" value="1"/>
</dbReference>
<evidence type="ECO:0000256" key="10">
    <source>
        <dbReference type="ARBA" id="ARBA00022984"/>
    </source>
</evidence>
<sequence length="719" mass="77436">MLRTPAKIGRVERPGKKKDGKKRETEPNITRTRMQVRVVGLAVLVAIFFVVLAFRLWYLQVLTGEENEANAQNTQTRSIKVPAQRGVIYDRDGEVLANNMPGLSVTIIPNAIPREKVEELADVLDADKEAVLARYDAAEELGNQYSPMLLKENASREDVMYVSERTERYDGLVVNDDFIRNYPNSQLASHVLGYTGAITEEELQQGTFEGMANDSVIGKGGVELAYEEILRGEPGKKEYNVDALGRQVAVRSADGRRYDGSPEEIPEQGRPARITDPVPGKDVRLTVDMDLQETAEKELDAALDRTRANGTEGTGGAVVAIDPTNGEIRAMASRPTFDPQLFVDGISGSEEIQQFEYLNSEEAHAPFTNRAVQGAYPGASVFKPFTGMAGLEEGTIGPGTSVTDNGDCWRPTGSSWGCWQSWRQNSPKYWALGPHGTQNYAQALGDSNDKFFYQVVDWMWNGTDDEDLFPKWLQQFGFGAQSGVDLPGESAGQIPTREWQEATGATPDDQLWTVGRWVNLSIGQGDLLVTPLQLVRGFAAIANGGTLVTPHVAEELREQNGELAQDLTPAPAGSLGVSQGTLNTTIDGFRRVTGSGGTAENAFRGVTLPIIGKTGTGEMGEHRDPVNYFIGWAENQDEPLVVLVMLEGGGAFQTGSEVTAAPAARAIIESYHDSGGSSNRPSEDYAAEVARANRGEGAPEGPAGGGSAPVAAPSGVPAG</sequence>
<dbReference type="NCBIfam" id="TIGR03423">
    <property type="entry name" value="pbp2_mrdA"/>
    <property type="match status" value="1"/>
</dbReference>
<keyword evidence="4" id="KW-1003">Cell membrane</keyword>
<dbReference type="GO" id="GO:0008360">
    <property type="term" value="P:regulation of cell shape"/>
    <property type="evidence" value="ECO:0007669"/>
    <property type="project" value="UniProtKB-KW"/>
</dbReference>
<evidence type="ECO:0000259" key="16">
    <source>
        <dbReference type="Pfam" id="PF00905"/>
    </source>
</evidence>
<dbReference type="GO" id="GO:0006508">
    <property type="term" value="P:proteolysis"/>
    <property type="evidence" value="ECO:0007669"/>
    <property type="project" value="UniProtKB-KW"/>
</dbReference>
<evidence type="ECO:0000256" key="4">
    <source>
        <dbReference type="ARBA" id="ARBA00022475"/>
    </source>
</evidence>
<dbReference type="AlphaFoldDB" id="A0A6J4Q249"/>
<dbReference type="SUPFAM" id="SSF56601">
    <property type="entry name" value="beta-lactamase/transpeptidase-like"/>
    <property type="match status" value="1"/>
</dbReference>
<evidence type="ECO:0000256" key="14">
    <source>
        <dbReference type="SAM" id="MobiDB-lite"/>
    </source>
</evidence>
<dbReference type="InterPro" id="IPR012338">
    <property type="entry name" value="Beta-lactam/transpept-like"/>
</dbReference>
<dbReference type="InterPro" id="IPR005311">
    <property type="entry name" value="PBP_dimer"/>
</dbReference>
<evidence type="ECO:0000256" key="13">
    <source>
        <dbReference type="ARBA" id="ARBA00023316"/>
    </source>
</evidence>